<sequence length="340" mass="38132">MTCEKDAKMSVENFTSGTGFILLGLTHQRKEQILLFMVFLIIYLLTVLGNLLIIILVRIDAQLRTPMYFFLSHLAGLEIVYVTGSLPQTLAFLLDGNRVLSSTRCILQGSTGLSTGSTECLLLGVMAYDRYLAICKPLKYASAMDKTHQLLLATSCWTIGFLFSVVYVAFLFHHPFCGLNYINHFICELPVVLKLACDDTKLTEAILYGLSAFIVLVPFSVILCSYSCILYSIFQMQSAAGWHKAFSTCGSHLTVVTLFYGTVISMYIIPQSNSFPDRDKQIAVLYVAVTPLLNPIIYTLRNRDVHRAVGKLLRRKSFKRNDKHPSLVELVCIYLKSCSL</sequence>
<keyword evidence="15" id="KW-1185">Reference proteome</keyword>
<dbReference type="OMA" id="SACWTIS"/>
<organism evidence="15 16">
    <name type="scientific">Python bivittatus</name>
    <name type="common">Burmese python</name>
    <name type="synonym">Python molurus bivittatus</name>
    <dbReference type="NCBI Taxonomy" id="176946"/>
    <lineage>
        <taxon>Eukaryota</taxon>
        <taxon>Metazoa</taxon>
        <taxon>Chordata</taxon>
        <taxon>Craniata</taxon>
        <taxon>Vertebrata</taxon>
        <taxon>Euteleostomi</taxon>
        <taxon>Lepidosauria</taxon>
        <taxon>Squamata</taxon>
        <taxon>Bifurcata</taxon>
        <taxon>Unidentata</taxon>
        <taxon>Episquamata</taxon>
        <taxon>Toxicofera</taxon>
        <taxon>Serpentes</taxon>
        <taxon>Henophidia</taxon>
        <taxon>Pythonidae</taxon>
        <taxon>Python</taxon>
    </lineage>
</organism>
<comment type="subcellular location">
    <subcellularLocation>
        <location evidence="1 13">Cell membrane</location>
        <topology evidence="1 13">Multi-pass membrane protein</topology>
    </subcellularLocation>
</comment>
<dbReference type="Pfam" id="PF13853">
    <property type="entry name" value="7tm_4"/>
    <property type="match status" value="1"/>
</dbReference>
<dbReference type="RefSeq" id="XP_025028638.1">
    <property type="nucleotide sequence ID" value="XM_025172870.1"/>
</dbReference>
<dbReference type="KEGG" id="pbi:112541810"/>
<keyword evidence="5 13" id="KW-0552">Olfaction</keyword>
<dbReference type="CDD" id="cd15424">
    <property type="entry name" value="7tmA_OR2_unk"/>
    <property type="match status" value="1"/>
</dbReference>
<evidence type="ECO:0000256" key="10">
    <source>
        <dbReference type="ARBA" id="ARBA00023180"/>
    </source>
</evidence>
<feature type="transmembrane region" description="Helical" evidence="13">
    <location>
        <begin position="281"/>
        <end position="300"/>
    </location>
</feature>
<dbReference type="FunFam" id="1.20.1070.10:FF:000010">
    <property type="entry name" value="Olfactory receptor"/>
    <property type="match status" value="1"/>
</dbReference>
<feature type="transmembrane region" description="Helical" evidence="13">
    <location>
        <begin position="68"/>
        <end position="86"/>
    </location>
</feature>
<keyword evidence="6 13" id="KW-1133">Transmembrane helix</keyword>
<keyword evidence="3 13" id="KW-0716">Sensory transduction</keyword>
<keyword evidence="8 13" id="KW-0472">Membrane</keyword>
<keyword evidence="4 12" id="KW-0812">Transmembrane</keyword>
<gene>
    <name evidence="16" type="primary">LOC112541810</name>
</gene>
<evidence type="ECO:0000256" key="3">
    <source>
        <dbReference type="ARBA" id="ARBA00022606"/>
    </source>
</evidence>
<keyword evidence="7 12" id="KW-0297">G-protein coupled receptor</keyword>
<feature type="transmembrane region" description="Helical" evidence="13">
    <location>
        <begin position="245"/>
        <end position="269"/>
    </location>
</feature>
<dbReference type="GO" id="GO:0004984">
    <property type="term" value="F:olfactory receptor activity"/>
    <property type="evidence" value="ECO:0007669"/>
    <property type="project" value="InterPro"/>
</dbReference>
<dbReference type="Gene3D" id="1.20.1070.10">
    <property type="entry name" value="Rhodopsin 7-helix transmembrane proteins"/>
    <property type="match status" value="1"/>
</dbReference>
<dbReference type="GO" id="GO:0004930">
    <property type="term" value="F:G protein-coupled receptor activity"/>
    <property type="evidence" value="ECO:0007669"/>
    <property type="project" value="UniProtKB-KW"/>
</dbReference>
<reference evidence="16" key="1">
    <citation type="submission" date="2025-08" db="UniProtKB">
        <authorList>
            <consortium name="RefSeq"/>
        </authorList>
    </citation>
    <scope>IDENTIFICATION</scope>
    <source>
        <tissue evidence="16">Liver</tissue>
    </source>
</reference>
<dbReference type="PROSITE" id="PS50262">
    <property type="entry name" value="G_PROTEIN_RECEP_F1_2"/>
    <property type="match status" value="1"/>
</dbReference>
<protein>
    <recommendedName>
        <fullName evidence="13">Olfactory receptor</fullName>
    </recommendedName>
</protein>
<dbReference type="PANTHER" id="PTHR26453">
    <property type="entry name" value="OLFACTORY RECEPTOR"/>
    <property type="match status" value="1"/>
</dbReference>
<evidence type="ECO:0000256" key="12">
    <source>
        <dbReference type="RuleBase" id="RU000688"/>
    </source>
</evidence>
<dbReference type="InterPro" id="IPR000276">
    <property type="entry name" value="GPCR_Rhodpsn"/>
</dbReference>
<feature type="transmembrane region" description="Helical" evidence="13">
    <location>
        <begin position="33"/>
        <end position="56"/>
    </location>
</feature>
<dbReference type="GeneID" id="112541810"/>
<feature type="domain" description="G-protein coupled receptors family 1 profile" evidence="14">
    <location>
        <begin position="49"/>
        <end position="298"/>
    </location>
</feature>
<evidence type="ECO:0000259" key="14">
    <source>
        <dbReference type="PROSITE" id="PS50262"/>
    </source>
</evidence>
<evidence type="ECO:0000256" key="6">
    <source>
        <dbReference type="ARBA" id="ARBA00022989"/>
    </source>
</evidence>
<comment type="similarity">
    <text evidence="12">Belongs to the G-protein coupled receptor 1 family.</text>
</comment>
<evidence type="ECO:0000256" key="5">
    <source>
        <dbReference type="ARBA" id="ARBA00022725"/>
    </source>
</evidence>
<feature type="transmembrane region" description="Helical" evidence="13">
    <location>
        <begin position="150"/>
        <end position="172"/>
    </location>
</feature>
<dbReference type="AlphaFoldDB" id="A0A9F5J6Z4"/>
<dbReference type="InterPro" id="IPR017452">
    <property type="entry name" value="GPCR_Rhodpsn_7TM"/>
</dbReference>
<dbReference type="PRINTS" id="PR00237">
    <property type="entry name" value="GPCRRHODOPSN"/>
</dbReference>
<dbReference type="OrthoDB" id="9016606at2759"/>
<evidence type="ECO:0000256" key="7">
    <source>
        <dbReference type="ARBA" id="ARBA00023040"/>
    </source>
</evidence>
<evidence type="ECO:0000256" key="1">
    <source>
        <dbReference type="ARBA" id="ARBA00004651"/>
    </source>
</evidence>
<evidence type="ECO:0000313" key="16">
    <source>
        <dbReference type="RefSeq" id="XP_025028638.1"/>
    </source>
</evidence>
<feature type="transmembrane region" description="Helical" evidence="13">
    <location>
        <begin position="205"/>
        <end position="233"/>
    </location>
</feature>
<evidence type="ECO:0000256" key="2">
    <source>
        <dbReference type="ARBA" id="ARBA00022475"/>
    </source>
</evidence>
<proteinExistence type="inferred from homology"/>
<evidence type="ECO:0000256" key="4">
    <source>
        <dbReference type="ARBA" id="ARBA00022692"/>
    </source>
</evidence>
<evidence type="ECO:0000256" key="8">
    <source>
        <dbReference type="ARBA" id="ARBA00023136"/>
    </source>
</evidence>
<evidence type="ECO:0000313" key="15">
    <source>
        <dbReference type="Proteomes" id="UP000695026"/>
    </source>
</evidence>
<keyword evidence="2 13" id="KW-1003">Cell membrane</keyword>
<keyword evidence="9 12" id="KW-0675">Receptor</keyword>
<evidence type="ECO:0000256" key="11">
    <source>
        <dbReference type="ARBA" id="ARBA00023224"/>
    </source>
</evidence>
<keyword evidence="10" id="KW-0325">Glycoprotein</keyword>
<evidence type="ECO:0000256" key="13">
    <source>
        <dbReference type="RuleBase" id="RU363047"/>
    </source>
</evidence>
<evidence type="ECO:0000256" key="9">
    <source>
        <dbReference type="ARBA" id="ARBA00023170"/>
    </source>
</evidence>
<keyword evidence="11 12" id="KW-0807">Transducer</keyword>
<accession>A0A9F5J6Z4</accession>
<dbReference type="Proteomes" id="UP000695026">
    <property type="component" value="Unplaced"/>
</dbReference>
<dbReference type="PROSITE" id="PS00237">
    <property type="entry name" value="G_PROTEIN_RECEP_F1_1"/>
    <property type="match status" value="1"/>
</dbReference>
<dbReference type="SUPFAM" id="SSF81321">
    <property type="entry name" value="Family A G protein-coupled receptor-like"/>
    <property type="match status" value="1"/>
</dbReference>
<name>A0A9F5J6Z4_PYTBI</name>
<dbReference type="GO" id="GO:0005886">
    <property type="term" value="C:plasma membrane"/>
    <property type="evidence" value="ECO:0007669"/>
    <property type="project" value="UniProtKB-SubCell"/>
</dbReference>
<dbReference type="InterPro" id="IPR000725">
    <property type="entry name" value="Olfact_rcpt"/>
</dbReference>
<dbReference type="PRINTS" id="PR00245">
    <property type="entry name" value="OLFACTORYR"/>
</dbReference>